<proteinExistence type="predicted"/>
<organism evidence="2 3">
    <name type="scientific">Bradyrhizobium campsiandrae</name>
    <dbReference type="NCBI Taxonomy" id="1729892"/>
    <lineage>
        <taxon>Bacteria</taxon>
        <taxon>Pseudomonadati</taxon>
        <taxon>Pseudomonadota</taxon>
        <taxon>Alphaproteobacteria</taxon>
        <taxon>Hyphomicrobiales</taxon>
        <taxon>Nitrobacteraceae</taxon>
        <taxon>Bradyrhizobium</taxon>
    </lineage>
</organism>
<feature type="region of interest" description="Disordered" evidence="1">
    <location>
        <begin position="30"/>
        <end position="62"/>
    </location>
</feature>
<protein>
    <submittedName>
        <fullName evidence="2">Uncharacterized protein</fullName>
    </submittedName>
</protein>
<accession>A0ABR7UKG0</accession>
<sequence length="85" mass="9360">MAGDHRQLSGSIVIWTAFIRSGAEIGGERDSHGLVGAGHGMGHSDEKIRKGKQSQQRTASARRFRCRQPFVQPMAHMFRLASLAE</sequence>
<comment type="caution">
    <text evidence="2">The sequence shown here is derived from an EMBL/GenBank/DDBJ whole genome shotgun (WGS) entry which is preliminary data.</text>
</comment>
<dbReference type="EMBL" id="JAATTO010000126">
    <property type="protein sequence ID" value="MBC9984594.1"/>
    <property type="molecule type" value="Genomic_DNA"/>
</dbReference>
<gene>
    <name evidence="2" type="ORF">HA482_41190</name>
</gene>
<name>A0ABR7UKG0_9BRAD</name>
<evidence type="ECO:0000256" key="1">
    <source>
        <dbReference type="SAM" id="MobiDB-lite"/>
    </source>
</evidence>
<evidence type="ECO:0000313" key="3">
    <source>
        <dbReference type="Proteomes" id="UP000639516"/>
    </source>
</evidence>
<reference evidence="2 3" key="1">
    <citation type="journal article" date="2020" name="Arch. Microbiol.">
        <title>Bradyrhizobium campsiandrae sp. nov., a nitrogen-fixing bacterial strain isolated from a native leguminous tree from the Amazon adapted to flooded conditions.</title>
        <authorList>
            <person name="Cabral Michel D."/>
            <person name="Martins da Costa E."/>
            <person name="Azarias Guimaraes A."/>
            <person name="Soares de Carvalho T."/>
            <person name="Santos de Castro Caputo P."/>
            <person name="Willems A."/>
            <person name="de Souza Moreira F.M."/>
        </authorList>
    </citation>
    <scope>NUCLEOTIDE SEQUENCE [LARGE SCALE GENOMIC DNA]</scope>
    <source>
        <strain evidence="3">INPA 384B</strain>
    </source>
</reference>
<dbReference type="Proteomes" id="UP000639516">
    <property type="component" value="Unassembled WGS sequence"/>
</dbReference>
<dbReference type="RefSeq" id="WP_160166476.1">
    <property type="nucleotide sequence ID" value="NZ_JAANIH010000096.1"/>
</dbReference>
<evidence type="ECO:0000313" key="2">
    <source>
        <dbReference type="EMBL" id="MBC9984594.1"/>
    </source>
</evidence>
<keyword evidence="3" id="KW-1185">Reference proteome</keyword>